<evidence type="ECO:0000256" key="1">
    <source>
        <dbReference type="SAM" id="MobiDB-lite"/>
    </source>
</evidence>
<dbReference type="SUPFAM" id="SSF52540">
    <property type="entry name" value="P-loop containing nucleoside triphosphate hydrolases"/>
    <property type="match status" value="1"/>
</dbReference>
<accession>A0A1J7JK69</accession>
<dbReference type="PANTHER" id="PTHR23077">
    <property type="entry name" value="AAA-FAMILY ATPASE"/>
    <property type="match status" value="1"/>
</dbReference>
<gene>
    <name evidence="3" type="ORF">CONLIGDRAFT_359568</name>
</gene>
<dbReference type="Pfam" id="PF00004">
    <property type="entry name" value="AAA"/>
    <property type="match status" value="1"/>
</dbReference>
<dbReference type="Gene3D" id="3.40.50.300">
    <property type="entry name" value="P-loop containing nucleotide triphosphate hydrolases"/>
    <property type="match status" value="1"/>
</dbReference>
<feature type="compositionally biased region" description="Basic and acidic residues" evidence="1">
    <location>
        <begin position="23"/>
        <end position="41"/>
    </location>
</feature>
<feature type="region of interest" description="Disordered" evidence="1">
    <location>
        <begin position="285"/>
        <end position="307"/>
    </location>
</feature>
<sequence length="771" mass="86655">MASQSNFARRYGLGGAELPPPLDKNDTKDAQLEDPFLDRNEQPPAPVVNDRGVERRRQPTEGQQTAQQIALQQMQEAQSNHRTIWPDIVPPSFVPGRVQAQAERQSVAAKDKAVPPQPEASRQPSLQKLTALYSLNLQQHHGQTTRQKREVQVGRDPEPLPGIQRQGSTSSEAVPIRNPWQPSQTQARARQEQILRQQELIRQQQDRQQHLALQAEALRACAPTWPPDEQSIIHSATGQSQTTPQHAQAVLLQAQAVRQQVQAVQQQGQAILQQAQAIRQQAGTVQQAVPSVPPQSPASRPHNPPSAAAVYLDHSSATRVSTDTVISRALKAQYPSLELTVVAEHNCQLLSYAAAGYALASPVKDADADPATLSWKLYVPPARRLDGGNGTLGQQPIFSKYIYRWSGHELIVYFVDGRDGDSYYPQIRNYYILTSEPHLADHLIMAAGKWSDDLHEEILVFDQGAWQKSKELYASVRDARWENVILDEGMKKAVIEDHLSFFRSRDTYTGLKVPWKRGIIYYGPPGNGKTISIKATMNMLYRQSPEIPTLYVRTLASFAGPEYSVRQIFAQARRYAPCYLVFEDLDTIVSDSVRSYFLNEVDGLKNNDGIFMVGSTNHLDRLDPGISKRPSRFDRKYYFPDPDLEQRVAYCHFWQKKLGDNDEIEFPDKLCKAIAEITDKFSFAYMQEAFVAALLAIASKSDSARRRAFSPEDGSGEDEWVGVEADDDDNDYDDDSDDGSDDDGDDLDEYVLWVEMQKQIAILREGMEDKS</sequence>
<proteinExistence type="predicted"/>
<dbReference type="GO" id="GO:0016887">
    <property type="term" value="F:ATP hydrolysis activity"/>
    <property type="evidence" value="ECO:0007669"/>
    <property type="project" value="InterPro"/>
</dbReference>
<dbReference type="InterPro" id="IPR027417">
    <property type="entry name" value="P-loop_NTPase"/>
</dbReference>
<feature type="region of interest" description="Disordered" evidence="1">
    <location>
        <begin position="139"/>
        <end position="191"/>
    </location>
</feature>
<feature type="region of interest" description="Disordered" evidence="1">
    <location>
        <begin position="707"/>
        <end position="748"/>
    </location>
</feature>
<dbReference type="InterPro" id="IPR003959">
    <property type="entry name" value="ATPase_AAA_core"/>
</dbReference>
<evidence type="ECO:0000313" key="3">
    <source>
        <dbReference type="EMBL" id="OIW30232.1"/>
    </source>
</evidence>
<dbReference type="GO" id="GO:1990275">
    <property type="term" value="F:preribosome binding"/>
    <property type="evidence" value="ECO:0007669"/>
    <property type="project" value="TreeGrafter"/>
</dbReference>
<dbReference type="InterPro" id="IPR050168">
    <property type="entry name" value="AAA_ATPase_domain"/>
</dbReference>
<feature type="domain" description="ATPase AAA-type core" evidence="2">
    <location>
        <begin position="520"/>
        <end position="640"/>
    </location>
</feature>
<dbReference type="GO" id="GO:0005634">
    <property type="term" value="C:nucleus"/>
    <property type="evidence" value="ECO:0007669"/>
    <property type="project" value="TreeGrafter"/>
</dbReference>
<feature type="region of interest" description="Disordered" evidence="1">
    <location>
        <begin position="1"/>
        <end position="80"/>
    </location>
</feature>
<organism evidence="3 4">
    <name type="scientific">Coniochaeta ligniaria NRRL 30616</name>
    <dbReference type="NCBI Taxonomy" id="1408157"/>
    <lineage>
        <taxon>Eukaryota</taxon>
        <taxon>Fungi</taxon>
        <taxon>Dikarya</taxon>
        <taxon>Ascomycota</taxon>
        <taxon>Pezizomycotina</taxon>
        <taxon>Sordariomycetes</taxon>
        <taxon>Sordariomycetidae</taxon>
        <taxon>Coniochaetales</taxon>
        <taxon>Coniochaetaceae</taxon>
        <taxon>Coniochaeta</taxon>
    </lineage>
</organism>
<protein>
    <recommendedName>
        <fullName evidence="2">ATPase AAA-type core domain-containing protein</fullName>
    </recommendedName>
</protein>
<feature type="compositionally biased region" description="Low complexity" evidence="1">
    <location>
        <begin position="63"/>
        <end position="78"/>
    </location>
</feature>
<dbReference type="GO" id="GO:0005524">
    <property type="term" value="F:ATP binding"/>
    <property type="evidence" value="ECO:0007669"/>
    <property type="project" value="InterPro"/>
</dbReference>
<name>A0A1J7JK69_9PEZI</name>
<dbReference type="Proteomes" id="UP000182658">
    <property type="component" value="Unassembled WGS sequence"/>
</dbReference>
<feature type="compositionally biased region" description="Basic and acidic residues" evidence="1">
    <location>
        <begin position="147"/>
        <end position="158"/>
    </location>
</feature>
<dbReference type="GO" id="GO:0042254">
    <property type="term" value="P:ribosome biogenesis"/>
    <property type="evidence" value="ECO:0007669"/>
    <property type="project" value="TreeGrafter"/>
</dbReference>
<dbReference type="CDD" id="cd19481">
    <property type="entry name" value="RecA-like_protease"/>
    <property type="match status" value="1"/>
</dbReference>
<dbReference type="AlphaFoldDB" id="A0A1J7JK69"/>
<dbReference type="STRING" id="1408157.A0A1J7JK69"/>
<reference evidence="3 4" key="1">
    <citation type="submission" date="2016-10" db="EMBL/GenBank/DDBJ databases">
        <title>Draft genome sequence of Coniochaeta ligniaria NRRL30616, a lignocellulolytic fungus for bioabatement of inhibitors in plant biomass hydrolysates.</title>
        <authorList>
            <consortium name="DOE Joint Genome Institute"/>
            <person name="Jimenez D.J."/>
            <person name="Hector R.E."/>
            <person name="Riley R."/>
            <person name="Sun H."/>
            <person name="Grigoriev I.V."/>
            <person name="Van Elsas J.D."/>
            <person name="Nichols N.N."/>
        </authorList>
    </citation>
    <scope>NUCLEOTIDE SEQUENCE [LARGE SCALE GENOMIC DNA]</scope>
    <source>
        <strain evidence="3 4">NRRL 30616</strain>
    </source>
</reference>
<dbReference type="InParanoid" id="A0A1J7JK69"/>
<dbReference type="GO" id="GO:0003723">
    <property type="term" value="F:RNA binding"/>
    <property type="evidence" value="ECO:0007669"/>
    <property type="project" value="TreeGrafter"/>
</dbReference>
<dbReference type="PANTHER" id="PTHR23077:SF132">
    <property type="entry name" value="ATP-DEPENDENT ZN PROTEASE"/>
    <property type="match status" value="1"/>
</dbReference>
<feature type="compositionally biased region" description="Acidic residues" evidence="1">
    <location>
        <begin position="714"/>
        <end position="748"/>
    </location>
</feature>
<dbReference type="EMBL" id="KV875097">
    <property type="protein sequence ID" value="OIW30232.1"/>
    <property type="molecule type" value="Genomic_DNA"/>
</dbReference>
<evidence type="ECO:0000313" key="4">
    <source>
        <dbReference type="Proteomes" id="UP000182658"/>
    </source>
</evidence>
<feature type="region of interest" description="Disordered" evidence="1">
    <location>
        <begin position="99"/>
        <end position="125"/>
    </location>
</feature>
<dbReference type="OrthoDB" id="2115716at2759"/>
<evidence type="ECO:0000259" key="2">
    <source>
        <dbReference type="Pfam" id="PF00004"/>
    </source>
</evidence>
<keyword evidence="4" id="KW-1185">Reference proteome</keyword>